<dbReference type="Pfam" id="PF12520">
    <property type="entry name" value="DUF3723"/>
    <property type="match status" value="1"/>
</dbReference>
<reference evidence="1 2" key="1">
    <citation type="journal article" date="2018" name="Front. Microbiol.">
        <title>Genome-Wide Analysis of Corynespora cassiicola Leaf Fall Disease Putative Effectors.</title>
        <authorList>
            <person name="Lopez D."/>
            <person name="Ribeiro S."/>
            <person name="Label P."/>
            <person name="Fumanal B."/>
            <person name="Venisse J.S."/>
            <person name="Kohler A."/>
            <person name="de Oliveira R.R."/>
            <person name="Labutti K."/>
            <person name="Lipzen A."/>
            <person name="Lail K."/>
            <person name="Bauer D."/>
            <person name="Ohm R.A."/>
            <person name="Barry K.W."/>
            <person name="Spatafora J."/>
            <person name="Grigoriev I.V."/>
            <person name="Martin F.M."/>
            <person name="Pujade-Renaud V."/>
        </authorList>
    </citation>
    <scope>NUCLEOTIDE SEQUENCE [LARGE SCALE GENOMIC DNA]</scope>
    <source>
        <strain evidence="1 2">Philippines</strain>
    </source>
</reference>
<accession>A0A2T2N4X7</accession>
<evidence type="ECO:0000313" key="1">
    <source>
        <dbReference type="EMBL" id="PSN60483.1"/>
    </source>
</evidence>
<dbReference type="InterPro" id="IPR022198">
    <property type="entry name" value="DUF3723"/>
</dbReference>
<dbReference type="AlphaFoldDB" id="A0A2T2N4X7"/>
<protein>
    <submittedName>
        <fullName evidence="1">Uncharacterized protein</fullName>
    </submittedName>
</protein>
<proteinExistence type="predicted"/>
<dbReference type="OrthoDB" id="4227485at2759"/>
<name>A0A2T2N4X7_CORCC</name>
<dbReference type="Proteomes" id="UP000240883">
    <property type="component" value="Unassembled WGS sequence"/>
</dbReference>
<evidence type="ECO:0000313" key="2">
    <source>
        <dbReference type="Proteomes" id="UP000240883"/>
    </source>
</evidence>
<dbReference type="STRING" id="1448308.A0A2T2N4X7"/>
<keyword evidence="2" id="KW-1185">Reference proteome</keyword>
<gene>
    <name evidence="1" type="ORF">BS50DRAFT_506090</name>
</gene>
<sequence length="570" mass="65402">MSCFDDEELSKIKARCFRGFARVQIGALNFDHPLVKRKHRPISLKNTQRLLGIYRRIGCLRLQEENFINAVVDDASLDEALALAGTSRDGILRLDKGKELPLLDVVVDCLSGLHRLEAARSFLDHNDQWWTVRLFTNDTPESLLSRIVESFTNEQRPADGEIFRKIRLYRRQGDMLSENQWWAYLDNSKPKDLRQLLKNYALTSAFDSLLDMSGLWAKFQLGALHRLLALKCDEEMIRYLAHVKRTWDSILKCGQIILPYSVVDSVTVAKLETLCPRYSASDKDHVSSMMKDHVIFPSVIDETVRKVLLENIVNLPSLIPSLWTFFETLKYLEPICDALKQLIGNKMKGTIRKSLLGSFFPPEKISVQKSESLNVELKGQLDKIVEIAYIQLWAFCCRHFDGLTKFTPRKENGRDKPAVKGPNPVLWQQLARFVLDLGFRIPTAEKLATQDSRSKLAFDYLRKANPTSSSFSSVQIQAVVLASSQTAIRNEDIPEDDSIHLGSERRCGRPFEADLDDDKRFLFAPNIYRRQEVDIVNLQFVRRDLFSCIFGPLCFEVRAKHKTHKLLLIP</sequence>
<organism evidence="1 2">
    <name type="scientific">Corynespora cassiicola Philippines</name>
    <dbReference type="NCBI Taxonomy" id="1448308"/>
    <lineage>
        <taxon>Eukaryota</taxon>
        <taxon>Fungi</taxon>
        <taxon>Dikarya</taxon>
        <taxon>Ascomycota</taxon>
        <taxon>Pezizomycotina</taxon>
        <taxon>Dothideomycetes</taxon>
        <taxon>Pleosporomycetidae</taxon>
        <taxon>Pleosporales</taxon>
        <taxon>Corynesporascaceae</taxon>
        <taxon>Corynespora</taxon>
    </lineage>
</organism>
<dbReference type="EMBL" id="KZ678148">
    <property type="protein sequence ID" value="PSN60483.1"/>
    <property type="molecule type" value="Genomic_DNA"/>
</dbReference>